<dbReference type="EMBL" id="MOBM01000012">
    <property type="protein sequence ID" value="RON16515.1"/>
    <property type="molecule type" value="Genomic_DNA"/>
</dbReference>
<keyword evidence="5 9" id="KW-0812">Transmembrane</keyword>
<dbReference type="GO" id="GO:0005886">
    <property type="term" value="C:plasma membrane"/>
    <property type="evidence" value="ECO:0007669"/>
    <property type="project" value="UniProtKB-SubCell"/>
</dbReference>
<dbReference type="PROSITE" id="PS51012">
    <property type="entry name" value="ABC_TM2"/>
    <property type="match status" value="1"/>
</dbReference>
<keyword evidence="4 9" id="KW-1003">Cell membrane</keyword>
<dbReference type="InterPro" id="IPR047817">
    <property type="entry name" value="ABC2_TM_bact-type"/>
</dbReference>
<evidence type="ECO:0000256" key="4">
    <source>
        <dbReference type="ARBA" id="ARBA00022475"/>
    </source>
</evidence>
<name>A0A423HTJ6_9PSED</name>
<evidence type="ECO:0000256" key="5">
    <source>
        <dbReference type="ARBA" id="ARBA00022692"/>
    </source>
</evidence>
<dbReference type="PANTHER" id="PTHR30413">
    <property type="entry name" value="INNER MEMBRANE TRANSPORT PERMEASE"/>
    <property type="match status" value="1"/>
</dbReference>
<evidence type="ECO:0000313" key="11">
    <source>
        <dbReference type="EMBL" id="RON16515.1"/>
    </source>
</evidence>
<keyword evidence="7" id="KW-0625">Polysaccharide transport</keyword>
<evidence type="ECO:0000256" key="2">
    <source>
        <dbReference type="ARBA" id="ARBA00007783"/>
    </source>
</evidence>
<evidence type="ECO:0000256" key="1">
    <source>
        <dbReference type="ARBA" id="ARBA00004651"/>
    </source>
</evidence>
<evidence type="ECO:0000256" key="3">
    <source>
        <dbReference type="ARBA" id="ARBA00022448"/>
    </source>
</evidence>
<accession>A0A423HTJ6</accession>
<feature type="transmembrane region" description="Helical" evidence="9">
    <location>
        <begin position="63"/>
        <end position="83"/>
    </location>
</feature>
<keyword evidence="6 9" id="KW-1133">Transmembrane helix</keyword>
<evidence type="ECO:0000256" key="7">
    <source>
        <dbReference type="ARBA" id="ARBA00023047"/>
    </source>
</evidence>
<dbReference type="PANTHER" id="PTHR30413:SF10">
    <property type="entry name" value="CAPSULE POLYSACCHARIDE EXPORT INNER-MEMBRANE PROTEIN CTRC"/>
    <property type="match status" value="1"/>
</dbReference>
<feature type="domain" description="ABC transmembrane type-2" evidence="10">
    <location>
        <begin position="31"/>
        <end position="254"/>
    </location>
</feature>
<organism evidence="11 12">
    <name type="scientific">Pseudomonas frederiksbergensis</name>
    <dbReference type="NCBI Taxonomy" id="104087"/>
    <lineage>
        <taxon>Bacteria</taxon>
        <taxon>Pseudomonadati</taxon>
        <taxon>Pseudomonadota</taxon>
        <taxon>Gammaproteobacteria</taxon>
        <taxon>Pseudomonadales</taxon>
        <taxon>Pseudomonadaceae</taxon>
        <taxon>Pseudomonas</taxon>
    </lineage>
</organism>
<feature type="transmembrane region" description="Helical" evidence="9">
    <location>
        <begin position="234"/>
        <end position="251"/>
    </location>
</feature>
<dbReference type="InterPro" id="IPR013525">
    <property type="entry name" value="ABC2_TM"/>
</dbReference>
<comment type="similarity">
    <text evidence="2 9">Belongs to the ABC-2 integral membrane protein family.</text>
</comment>
<gene>
    <name evidence="11" type="ORF">BK662_08290</name>
</gene>
<evidence type="ECO:0000313" key="12">
    <source>
        <dbReference type="Proteomes" id="UP000284002"/>
    </source>
</evidence>
<dbReference type="GO" id="GO:0015774">
    <property type="term" value="P:polysaccharide transport"/>
    <property type="evidence" value="ECO:0007669"/>
    <property type="project" value="UniProtKB-KW"/>
</dbReference>
<dbReference type="RefSeq" id="WP_123357738.1">
    <property type="nucleotide sequence ID" value="NZ_MOBM01000012.1"/>
</dbReference>
<feature type="transmembrane region" description="Helical" evidence="9">
    <location>
        <begin position="175"/>
        <end position="193"/>
    </location>
</feature>
<proteinExistence type="inferred from homology"/>
<keyword evidence="7" id="KW-0762">Sugar transport</keyword>
<sequence>MRIFREFARDRRVLLSLIANDLRARYLTNYLGILWVFIQPVATTVILWFVFQFGFKAAAQNDFPFVLWLVCGLVPWFFIVEALNSGCSSVKENSFLVKKIVFRVSLLPLVKLGSALMVHIFFVCILILLFLVYGYTPTIYWLQVIYYIVCLFALLLAIAWITSSVVIFFPDLSQLVSMAVQFGFWLTPVFWDINAMQSKAVKYLQFNPFSYIVEGFRDSLIRGVWFWDRLEQTIVFWIVLTVLMLVGLRTFKKLRPHFADVL</sequence>
<keyword evidence="8 9" id="KW-0472">Membrane</keyword>
<evidence type="ECO:0000259" key="10">
    <source>
        <dbReference type="PROSITE" id="PS51012"/>
    </source>
</evidence>
<keyword evidence="3 9" id="KW-0813">Transport</keyword>
<dbReference type="GO" id="GO:0140359">
    <property type="term" value="F:ABC-type transporter activity"/>
    <property type="evidence" value="ECO:0007669"/>
    <property type="project" value="InterPro"/>
</dbReference>
<comment type="caution">
    <text evidence="11">The sequence shown here is derived from an EMBL/GenBank/DDBJ whole genome shotgun (WGS) entry which is preliminary data.</text>
</comment>
<feature type="transmembrane region" description="Helical" evidence="9">
    <location>
        <begin position="30"/>
        <end position="51"/>
    </location>
</feature>
<dbReference type="AlphaFoldDB" id="A0A423HTJ6"/>
<comment type="subcellular location">
    <subcellularLocation>
        <location evidence="9">Cell inner membrane</location>
        <topology evidence="9">Multi-pass membrane protein</topology>
    </subcellularLocation>
    <subcellularLocation>
        <location evidence="1">Cell membrane</location>
        <topology evidence="1">Multi-pass membrane protein</topology>
    </subcellularLocation>
</comment>
<dbReference type="Proteomes" id="UP000284002">
    <property type="component" value="Unassembled WGS sequence"/>
</dbReference>
<feature type="transmembrane region" description="Helical" evidence="9">
    <location>
        <begin position="144"/>
        <end position="168"/>
    </location>
</feature>
<evidence type="ECO:0000256" key="9">
    <source>
        <dbReference type="RuleBase" id="RU361157"/>
    </source>
</evidence>
<evidence type="ECO:0000256" key="8">
    <source>
        <dbReference type="ARBA" id="ARBA00023136"/>
    </source>
</evidence>
<dbReference type="Pfam" id="PF01061">
    <property type="entry name" value="ABC2_membrane"/>
    <property type="match status" value="1"/>
</dbReference>
<reference evidence="11 12" key="1">
    <citation type="submission" date="2016-10" db="EMBL/GenBank/DDBJ databases">
        <title>Comparative genome analysis of multiple Pseudomonas spp. focuses on biocontrol and plant growth promoting traits.</title>
        <authorList>
            <person name="Tao X.-Y."/>
            <person name="Taylor C.G."/>
        </authorList>
    </citation>
    <scope>NUCLEOTIDE SEQUENCE [LARGE SCALE GENOMIC DNA]</scope>
    <source>
        <strain evidence="11 12">36C6</strain>
    </source>
</reference>
<feature type="transmembrane region" description="Helical" evidence="9">
    <location>
        <begin position="104"/>
        <end position="132"/>
    </location>
</feature>
<dbReference type="GO" id="GO:0015920">
    <property type="term" value="P:lipopolysaccharide transport"/>
    <property type="evidence" value="ECO:0007669"/>
    <property type="project" value="TreeGrafter"/>
</dbReference>
<protein>
    <recommendedName>
        <fullName evidence="9">Transport permease protein</fullName>
    </recommendedName>
</protein>
<evidence type="ECO:0000256" key="6">
    <source>
        <dbReference type="ARBA" id="ARBA00022989"/>
    </source>
</evidence>